<dbReference type="OrthoDB" id="4187154at2759"/>
<dbReference type="Proteomes" id="UP000784294">
    <property type="component" value="Unassembled WGS sequence"/>
</dbReference>
<feature type="region of interest" description="Disordered" evidence="1">
    <location>
        <begin position="297"/>
        <end position="371"/>
    </location>
</feature>
<evidence type="ECO:0008006" key="4">
    <source>
        <dbReference type="Google" id="ProtNLM"/>
    </source>
</evidence>
<name>A0A448WMP2_9PLAT</name>
<feature type="region of interest" description="Disordered" evidence="1">
    <location>
        <begin position="75"/>
        <end position="167"/>
    </location>
</feature>
<dbReference type="AlphaFoldDB" id="A0A448WMP2"/>
<protein>
    <recommendedName>
        <fullName evidence="4">Homeobox KN domain-containing protein</fullName>
    </recommendedName>
</protein>
<evidence type="ECO:0000313" key="2">
    <source>
        <dbReference type="EMBL" id="VEL15332.1"/>
    </source>
</evidence>
<feature type="compositionally biased region" description="Low complexity" evidence="1">
    <location>
        <begin position="137"/>
        <end position="146"/>
    </location>
</feature>
<dbReference type="EMBL" id="CAAALY010024228">
    <property type="protein sequence ID" value="VEL15332.1"/>
    <property type="molecule type" value="Genomic_DNA"/>
</dbReference>
<dbReference type="CDD" id="cd00086">
    <property type="entry name" value="homeodomain"/>
    <property type="match status" value="1"/>
</dbReference>
<reference evidence="2" key="1">
    <citation type="submission" date="2018-11" db="EMBL/GenBank/DDBJ databases">
        <authorList>
            <consortium name="Pathogen Informatics"/>
        </authorList>
    </citation>
    <scope>NUCLEOTIDE SEQUENCE</scope>
</reference>
<proteinExistence type="predicted"/>
<feature type="region of interest" description="Disordered" evidence="1">
    <location>
        <begin position="29"/>
        <end position="53"/>
    </location>
</feature>
<keyword evidence="3" id="KW-1185">Reference proteome</keyword>
<accession>A0A448WMP2</accession>
<dbReference type="Gene3D" id="1.10.10.60">
    <property type="entry name" value="Homeodomain-like"/>
    <property type="match status" value="1"/>
</dbReference>
<sequence>MLSGQLISPPTVLSGSGASVRKAIPRIASPSSSCHQTPTSPGSGLTPPSASAASTPLSVTVKLSVGGGNSGVAGASATGSGGICHHHPRKSRGSPPGPGDAAAGSGLVGVRKRSPGGTPLSSSSSAVRTSNLGGVSTAGNGNISSSSGGGGGASSSSGGKPHRQNFTPTQNRILTEWYQVHSHRPYPSTDDTKFLAKQAGLFYSQSSCVIGTASSDEGACFRHCASRPQADWWTAECAHVHALVRPGPFRSGPSRSAILLSVCAWSCVSTPGRSGLVCQCELTPNALGPRALPVHAATGPGRWAERASTTAPHTLAPPRRPALGTEPGHSWPTDPDGQAAETHSAAARTDSERARAHTHTHTHTHTCTHTHTRWRQAQVQVSTQIRHVLGQMIVDSLALNGIPARSALPSAAHTHSFPIFNVHSALEVETSSLTLLPRQTEPASVDFACVFMLRRGQKQRHRAWISWRLKAKGIDTQPQCSPNQESTVSPILILPSLAGPLPLGVIVYNTVTRFSQMLRLVGRAKER</sequence>
<dbReference type="InterPro" id="IPR001356">
    <property type="entry name" value="HD"/>
</dbReference>
<comment type="caution">
    <text evidence="2">The sequence shown here is derived from an EMBL/GenBank/DDBJ whole genome shotgun (WGS) entry which is preliminary data.</text>
</comment>
<gene>
    <name evidence="2" type="ORF">PXEA_LOCUS8772</name>
</gene>
<evidence type="ECO:0000313" key="3">
    <source>
        <dbReference type="Proteomes" id="UP000784294"/>
    </source>
</evidence>
<dbReference type="GO" id="GO:0003677">
    <property type="term" value="F:DNA binding"/>
    <property type="evidence" value="ECO:0007669"/>
    <property type="project" value="InterPro"/>
</dbReference>
<dbReference type="InterPro" id="IPR009057">
    <property type="entry name" value="Homeodomain-like_sf"/>
</dbReference>
<feature type="compositionally biased region" description="Basic residues" evidence="1">
    <location>
        <begin position="356"/>
        <end position="371"/>
    </location>
</feature>
<dbReference type="SUPFAM" id="SSF46689">
    <property type="entry name" value="Homeodomain-like"/>
    <property type="match status" value="1"/>
</dbReference>
<organism evidence="2 3">
    <name type="scientific">Protopolystoma xenopodis</name>
    <dbReference type="NCBI Taxonomy" id="117903"/>
    <lineage>
        <taxon>Eukaryota</taxon>
        <taxon>Metazoa</taxon>
        <taxon>Spiralia</taxon>
        <taxon>Lophotrochozoa</taxon>
        <taxon>Platyhelminthes</taxon>
        <taxon>Monogenea</taxon>
        <taxon>Polyopisthocotylea</taxon>
        <taxon>Polystomatidea</taxon>
        <taxon>Polystomatidae</taxon>
        <taxon>Protopolystoma</taxon>
    </lineage>
</organism>
<evidence type="ECO:0000256" key="1">
    <source>
        <dbReference type="SAM" id="MobiDB-lite"/>
    </source>
</evidence>
<feature type="compositionally biased region" description="Low complexity" evidence="1">
    <location>
        <begin position="37"/>
        <end position="53"/>
    </location>
</feature>